<gene>
    <name evidence="4" type="ORF">BKA15_004373</name>
</gene>
<dbReference type="GO" id="GO:0009002">
    <property type="term" value="F:serine-type D-Ala-D-Ala carboxypeptidase activity"/>
    <property type="evidence" value="ECO:0007669"/>
    <property type="project" value="UniProtKB-EC"/>
</dbReference>
<dbReference type="EMBL" id="JACCBU010000001">
    <property type="protein sequence ID" value="NYE73044.1"/>
    <property type="molecule type" value="Genomic_DNA"/>
</dbReference>
<evidence type="ECO:0000256" key="1">
    <source>
        <dbReference type="ARBA" id="ARBA00006096"/>
    </source>
</evidence>
<comment type="caution">
    <text evidence="4">The sequence shown here is derived from an EMBL/GenBank/DDBJ whole genome shotgun (WGS) entry which is preliminary data.</text>
</comment>
<evidence type="ECO:0000313" key="4">
    <source>
        <dbReference type="EMBL" id="NYE73044.1"/>
    </source>
</evidence>
<evidence type="ECO:0000313" key="5">
    <source>
        <dbReference type="Proteomes" id="UP000569914"/>
    </source>
</evidence>
<evidence type="ECO:0000256" key="3">
    <source>
        <dbReference type="SAM" id="MobiDB-lite"/>
    </source>
</evidence>
<dbReference type="Gene3D" id="3.50.80.20">
    <property type="entry name" value="D-Ala-D-Ala carboxypeptidase C, peptidase S13"/>
    <property type="match status" value="1"/>
</dbReference>
<name>A0A7Y9IA24_9ACTN</name>
<evidence type="ECO:0000256" key="2">
    <source>
        <dbReference type="ARBA" id="ARBA00022801"/>
    </source>
</evidence>
<dbReference type="InterPro" id="IPR000667">
    <property type="entry name" value="Peptidase_S13"/>
</dbReference>
<dbReference type="PROSITE" id="PS51318">
    <property type="entry name" value="TAT"/>
    <property type="match status" value="1"/>
</dbReference>
<proteinExistence type="inferred from homology"/>
<dbReference type="PANTHER" id="PTHR30023">
    <property type="entry name" value="D-ALANYL-D-ALANINE CARBOXYPEPTIDASE"/>
    <property type="match status" value="1"/>
</dbReference>
<dbReference type="PROSITE" id="PS51257">
    <property type="entry name" value="PROKAR_LIPOPROTEIN"/>
    <property type="match status" value="1"/>
</dbReference>
<dbReference type="GO" id="GO:0000270">
    <property type="term" value="P:peptidoglycan metabolic process"/>
    <property type="evidence" value="ECO:0007669"/>
    <property type="project" value="TreeGrafter"/>
</dbReference>
<organism evidence="4 5">
    <name type="scientific">Microlunatus parietis</name>
    <dbReference type="NCBI Taxonomy" id="682979"/>
    <lineage>
        <taxon>Bacteria</taxon>
        <taxon>Bacillati</taxon>
        <taxon>Actinomycetota</taxon>
        <taxon>Actinomycetes</taxon>
        <taxon>Propionibacteriales</taxon>
        <taxon>Propionibacteriaceae</taxon>
        <taxon>Microlunatus</taxon>
    </lineage>
</organism>
<keyword evidence="4" id="KW-0645">Protease</keyword>
<feature type="compositionally biased region" description="Low complexity" evidence="3">
    <location>
        <begin position="54"/>
        <end position="75"/>
    </location>
</feature>
<feature type="compositionally biased region" description="Pro residues" evidence="3">
    <location>
        <begin position="41"/>
        <end position="53"/>
    </location>
</feature>
<dbReference type="NCBIfam" id="TIGR00666">
    <property type="entry name" value="PBP4"/>
    <property type="match status" value="1"/>
</dbReference>
<dbReference type="PANTHER" id="PTHR30023:SF0">
    <property type="entry name" value="PENICILLIN-SENSITIVE CARBOXYPEPTIDASE A"/>
    <property type="match status" value="1"/>
</dbReference>
<dbReference type="RefSeq" id="WP_179754270.1">
    <property type="nucleotide sequence ID" value="NZ_JACCBU010000001.1"/>
</dbReference>
<comment type="similarity">
    <text evidence="1">Belongs to the peptidase S13 family.</text>
</comment>
<dbReference type="SUPFAM" id="SSF56601">
    <property type="entry name" value="beta-lactamase/transpeptidase-like"/>
    <property type="match status" value="1"/>
</dbReference>
<dbReference type="InterPro" id="IPR012338">
    <property type="entry name" value="Beta-lactam/transpept-like"/>
</dbReference>
<dbReference type="EC" id="3.4.21.-" evidence="4"/>
<accession>A0A7Y9IA24</accession>
<dbReference type="AlphaFoldDB" id="A0A7Y9IA24"/>
<reference evidence="4 5" key="1">
    <citation type="submission" date="2020-07" db="EMBL/GenBank/DDBJ databases">
        <title>Sequencing the genomes of 1000 actinobacteria strains.</title>
        <authorList>
            <person name="Klenk H.-P."/>
        </authorList>
    </citation>
    <scope>NUCLEOTIDE SEQUENCE [LARGE SCALE GENOMIC DNA]</scope>
    <source>
        <strain evidence="4 5">DSM 22083</strain>
    </source>
</reference>
<sequence>MSRTDRRRRRPAIAGFGIGLALLGLGSACSPFPQVSATDQTPPPASTAPPTPTPTVAAEPAAAPAPVLKPVGKGPVPDPDRVKRAIERVGSPKAELGAVVEEVFTGKTLYDRNGDDPVLPASTVKLLTSAAALAALGPDHEFSTKVVAGAKGQVILVGGGDPYLTDTTVPDSYPARGSLDVLAAQTARQLRKSGQTTIRLGYDESLFTGRAWNATWPGNYRDQVTPTSALWVNEGRHQGAPRDTDPAKAAAAAFAKALKQQKISVTKITEQKAAAKAKPLASVSSMPLERIVEQVLLTSDNDGAEVLFRHLAVAADRPGSIDEAQQQLEESLTELKAWDKESEVYDGSGLSRQNRVPAEVLVAVLRAAASDDHPELRAVLTGLPVAGAEGTLRSRFTDPAAEDGIGVVRGKTGTLTGVSSLAGIVRTEDGALLAYAFVINEPKDPWLAREWVAKASTALARCGCA</sequence>
<dbReference type="InterPro" id="IPR006311">
    <property type="entry name" value="TAT_signal"/>
</dbReference>
<dbReference type="Proteomes" id="UP000569914">
    <property type="component" value="Unassembled WGS sequence"/>
</dbReference>
<keyword evidence="2 4" id="KW-0378">Hydrolase</keyword>
<dbReference type="Pfam" id="PF02113">
    <property type="entry name" value="Peptidase_S13"/>
    <property type="match status" value="2"/>
</dbReference>
<keyword evidence="4" id="KW-0121">Carboxypeptidase</keyword>
<protein>
    <submittedName>
        <fullName evidence="4">D-alanyl-D-alanine carboxypeptidase/D-alanyl-D-alanine-endopeptidase (Penicillin-binding protein 4)</fullName>
        <ecNumber evidence="4">3.4.16.4</ecNumber>
        <ecNumber evidence="4">3.4.21.-</ecNumber>
    </submittedName>
</protein>
<dbReference type="EC" id="3.4.16.4" evidence="4"/>
<feature type="region of interest" description="Disordered" evidence="3">
    <location>
        <begin position="33"/>
        <end position="78"/>
    </location>
</feature>
<dbReference type="Gene3D" id="3.40.710.10">
    <property type="entry name" value="DD-peptidase/beta-lactamase superfamily"/>
    <property type="match status" value="2"/>
</dbReference>
<dbReference type="PRINTS" id="PR00922">
    <property type="entry name" value="DADACBPTASE3"/>
</dbReference>
<keyword evidence="5" id="KW-1185">Reference proteome</keyword>
<dbReference type="GO" id="GO:0006508">
    <property type="term" value="P:proteolysis"/>
    <property type="evidence" value="ECO:0007669"/>
    <property type="project" value="InterPro"/>
</dbReference>